<feature type="binding site" evidence="8">
    <location>
        <begin position="158"/>
        <end position="160"/>
    </location>
    <ligand>
        <name>beta-D-galactose</name>
        <dbReference type="ChEBI" id="CHEBI:27667"/>
    </ligand>
</feature>
<evidence type="ECO:0000256" key="6">
    <source>
        <dbReference type="PIRSR" id="PIRSR005096-1"/>
    </source>
</evidence>
<dbReference type="SUPFAM" id="SSF74650">
    <property type="entry name" value="Galactose mutarotase-like"/>
    <property type="match status" value="1"/>
</dbReference>
<reference evidence="9" key="2">
    <citation type="journal article" date="2021" name="PeerJ">
        <title>Extensive microbial diversity within the chicken gut microbiome revealed by metagenomics and culture.</title>
        <authorList>
            <person name="Gilroy R."/>
            <person name="Ravi A."/>
            <person name="Getino M."/>
            <person name="Pursley I."/>
            <person name="Horton D.L."/>
            <person name="Alikhan N.F."/>
            <person name="Baker D."/>
            <person name="Gharbi K."/>
            <person name="Hall N."/>
            <person name="Watson M."/>
            <person name="Adriaenssens E.M."/>
            <person name="Foster-Nyarko E."/>
            <person name="Jarju S."/>
            <person name="Secka A."/>
            <person name="Antonio M."/>
            <person name="Oren A."/>
            <person name="Chaudhuri R.R."/>
            <person name="La Ragione R."/>
            <person name="Hildebrand F."/>
            <person name="Pallen M.J."/>
        </authorList>
    </citation>
    <scope>NUCLEOTIDE SEQUENCE</scope>
    <source>
        <strain evidence="9">CHK121-14286</strain>
    </source>
</reference>
<dbReference type="GO" id="GO:0033499">
    <property type="term" value="P:galactose catabolic process via UDP-galactose, Leloir pathway"/>
    <property type="evidence" value="ECO:0007669"/>
    <property type="project" value="TreeGrafter"/>
</dbReference>
<feature type="binding site" evidence="7">
    <location>
        <position position="230"/>
    </location>
    <ligand>
        <name>beta-D-galactose</name>
        <dbReference type="ChEBI" id="CHEBI:27667"/>
    </ligand>
</feature>
<evidence type="ECO:0000256" key="2">
    <source>
        <dbReference type="ARBA" id="ARBA00006206"/>
    </source>
</evidence>
<dbReference type="InterPro" id="IPR047215">
    <property type="entry name" value="Galactose_mutarotase-like"/>
</dbReference>
<dbReference type="Proteomes" id="UP000824200">
    <property type="component" value="Unassembled WGS sequence"/>
</dbReference>
<comment type="caution">
    <text evidence="9">The sequence shown here is derived from an EMBL/GenBank/DDBJ whole genome shotgun (WGS) entry which is preliminary data.</text>
</comment>
<keyword evidence="4 5" id="KW-0119">Carbohydrate metabolism</keyword>
<evidence type="ECO:0000313" key="10">
    <source>
        <dbReference type="Proteomes" id="UP000824200"/>
    </source>
</evidence>
<dbReference type="GO" id="GO:0004034">
    <property type="term" value="F:aldose 1-epimerase activity"/>
    <property type="evidence" value="ECO:0007669"/>
    <property type="project" value="UniProtKB-EC"/>
</dbReference>
<sequence>MSCFTLKDTIQADVASFGATLLALRVPDRKGNLVNVALGVKNIAQLQNNSAYLGAFVGRCANRIANGSFCLKGKKYFLAKNDNGKNHLHGGNCGFNKKTYKAKICPDSVEFVGFSPDGEENYPANLTYSVKYTVRKNVLVIDYFALSDGLTLFNPTSHIYFNLNGEGNGDILDNVVQINAKHFLPVDENLIPTGEKRKVRGTEFDFTRPKAIGRDLAKGDSQLLVAQGYDHNFCLCGRFAALAYSPETGICVRCYTDRPGLQFYSGNFLQQSDSGYCKHGGFCFETQCYPDSINKKQWKSPLIHGGRAFHSRTGYVFSTLK</sequence>
<evidence type="ECO:0000256" key="1">
    <source>
        <dbReference type="ARBA" id="ARBA00005028"/>
    </source>
</evidence>
<organism evidence="9 10">
    <name type="scientific">Candidatus Fimimonas gallinarum</name>
    <dbReference type="NCBI Taxonomy" id="2840821"/>
    <lineage>
        <taxon>Bacteria</taxon>
        <taxon>Pseudomonadati</taxon>
        <taxon>Myxococcota</taxon>
        <taxon>Myxococcia</taxon>
        <taxon>Myxococcales</taxon>
        <taxon>Cystobacterineae</taxon>
        <taxon>Myxococcaceae</taxon>
        <taxon>Myxococcaceae incertae sedis</taxon>
        <taxon>Candidatus Fimimonas</taxon>
    </lineage>
</organism>
<dbReference type="GO" id="GO:0006006">
    <property type="term" value="P:glucose metabolic process"/>
    <property type="evidence" value="ECO:0007669"/>
    <property type="project" value="TreeGrafter"/>
</dbReference>
<dbReference type="InterPro" id="IPR014718">
    <property type="entry name" value="GH-type_carb-bd"/>
</dbReference>
<evidence type="ECO:0000256" key="4">
    <source>
        <dbReference type="ARBA" id="ARBA00023277"/>
    </source>
</evidence>
<dbReference type="PANTHER" id="PTHR10091">
    <property type="entry name" value="ALDOSE-1-EPIMERASE"/>
    <property type="match status" value="1"/>
</dbReference>
<dbReference type="Gene3D" id="2.70.98.10">
    <property type="match status" value="1"/>
</dbReference>
<comment type="similarity">
    <text evidence="2 5">Belongs to the aldose epimerase family.</text>
</comment>
<feature type="binding site" evidence="8">
    <location>
        <begin position="62"/>
        <end position="63"/>
    </location>
    <ligand>
        <name>beta-D-galactose</name>
        <dbReference type="ChEBI" id="CHEBI:27667"/>
    </ligand>
</feature>
<dbReference type="Pfam" id="PF01263">
    <property type="entry name" value="Aldose_epim"/>
    <property type="match status" value="1"/>
</dbReference>
<name>A0A9D1E3B2_9BACT</name>
<dbReference type="PANTHER" id="PTHR10091:SF0">
    <property type="entry name" value="GALACTOSE MUTAROTASE"/>
    <property type="match status" value="1"/>
</dbReference>
<dbReference type="PIRSF" id="PIRSF005096">
    <property type="entry name" value="GALM"/>
    <property type="match status" value="1"/>
</dbReference>
<evidence type="ECO:0000313" key="9">
    <source>
        <dbReference type="EMBL" id="HIR65713.1"/>
    </source>
</evidence>
<reference evidence="9" key="1">
    <citation type="submission" date="2020-10" db="EMBL/GenBank/DDBJ databases">
        <authorList>
            <person name="Gilroy R."/>
        </authorList>
    </citation>
    <scope>NUCLEOTIDE SEQUENCE</scope>
    <source>
        <strain evidence="9">CHK121-14286</strain>
    </source>
</reference>
<dbReference type="CDD" id="cd09019">
    <property type="entry name" value="galactose_mutarotase_like"/>
    <property type="match status" value="1"/>
</dbReference>
<feature type="active site" description="Proton acceptor" evidence="6">
    <location>
        <position position="285"/>
    </location>
</feature>
<feature type="active site" description="Proton donor" evidence="6">
    <location>
        <position position="158"/>
    </location>
</feature>
<keyword evidence="3 5" id="KW-0413">Isomerase</keyword>
<dbReference type="EC" id="5.1.3.3" evidence="5"/>
<dbReference type="EMBL" id="DVHL01000018">
    <property type="protein sequence ID" value="HIR65713.1"/>
    <property type="molecule type" value="Genomic_DNA"/>
</dbReference>
<dbReference type="AlphaFoldDB" id="A0A9D1E3B2"/>
<evidence type="ECO:0000256" key="3">
    <source>
        <dbReference type="ARBA" id="ARBA00023235"/>
    </source>
</evidence>
<evidence type="ECO:0000256" key="7">
    <source>
        <dbReference type="PIRSR" id="PIRSR005096-2"/>
    </source>
</evidence>
<protein>
    <recommendedName>
        <fullName evidence="5">Aldose 1-epimerase</fullName>
        <ecNumber evidence="5">5.1.3.3</ecNumber>
    </recommendedName>
</protein>
<comment type="pathway">
    <text evidence="1 5">Carbohydrate metabolism; hexose metabolism.</text>
</comment>
<comment type="catalytic activity">
    <reaction evidence="5">
        <text>alpha-D-glucose = beta-D-glucose</text>
        <dbReference type="Rhea" id="RHEA:10264"/>
        <dbReference type="ChEBI" id="CHEBI:15903"/>
        <dbReference type="ChEBI" id="CHEBI:17925"/>
        <dbReference type="EC" id="5.1.3.3"/>
    </reaction>
</comment>
<dbReference type="NCBIfam" id="NF008277">
    <property type="entry name" value="PRK11055.1"/>
    <property type="match status" value="1"/>
</dbReference>
<dbReference type="InterPro" id="IPR015443">
    <property type="entry name" value="Aldose_1-epimerase"/>
</dbReference>
<proteinExistence type="inferred from homology"/>
<dbReference type="InterPro" id="IPR008183">
    <property type="entry name" value="Aldose_1/G6P_1-epimerase"/>
</dbReference>
<accession>A0A9D1E3B2</accession>
<gene>
    <name evidence="9" type="ORF">IAC95_02335</name>
</gene>
<evidence type="ECO:0000256" key="8">
    <source>
        <dbReference type="PIRSR" id="PIRSR005096-3"/>
    </source>
</evidence>
<evidence type="ECO:0000256" key="5">
    <source>
        <dbReference type="PIRNR" id="PIRNR005096"/>
    </source>
</evidence>
<dbReference type="InterPro" id="IPR011013">
    <property type="entry name" value="Gal_mutarotase_sf_dom"/>
</dbReference>
<dbReference type="GO" id="GO:0030246">
    <property type="term" value="F:carbohydrate binding"/>
    <property type="evidence" value="ECO:0007669"/>
    <property type="project" value="InterPro"/>
</dbReference>